<dbReference type="OMA" id="HIKPEEY"/>
<dbReference type="InterPro" id="IPR022776">
    <property type="entry name" value="TRM13/UPF0224_CHHC_Znf_dom"/>
</dbReference>
<feature type="domain" description="CHHC U11-48K-type" evidence="5">
    <location>
        <begin position="43"/>
        <end position="70"/>
    </location>
</feature>
<feature type="compositionally biased region" description="Basic residues" evidence="4">
    <location>
        <begin position="183"/>
        <end position="194"/>
    </location>
</feature>
<dbReference type="STRING" id="74873.A0A084WFB0"/>
<evidence type="ECO:0000256" key="3">
    <source>
        <dbReference type="ARBA" id="ARBA00022833"/>
    </source>
</evidence>
<dbReference type="Pfam" id="PF05253">
    <property type="entry name" value="zf-U11-48K"/>
    <property type="match status" value="1"/>
</dbReference>
<feature type="compositionally biased region" description="Basic and acidic residues" evidence="4">
    <location>
        <begin position="161"/>
        <end position="177"/>
    </location>
</feature>
<evidence type="ECO:0000256" key="4">
    <source>
        <dbReference type="SAM" id="MobiDB-lite"/>
    </source>
</evidence>
<evidence type="ECO:0000313" key="6">
    <source>
        <dbReference type="EMBL" id="KFB48904.1"/>
    </source>
</evidence>
<evidence type="ECO:0000256" key="2">
    <source>
        <dbReference type="ARBA" id="ARBA00022771"/>
    </source>
</evidence>
<dbReference type="SUPFAM" id="SSF57667">
    <property type="entry name" value="beta-beta-alpha zinc fingers"/>
    <property type="match status" value="1"/>
</dbReference>
<reference evidence="6 8" key="1">
    <citation type="journal article" date="2014" name="BMC Genomics">
        <title>Genome sequence of Anopheles sinensis provides insight into genetics basis of mosquito competence for malaria parasites.</title>
        <authorList>
            <person name="Zhou D."/>
            <person name="Zhang D."/>
            <person name="Ding G."/>
            <person name="Shi L."/>
            <person name="Hou Q."/>
            <person name="Ye Y."/>
            <person name="Xu Y."/>
            <person name="Zhou H."/>
            <person name="Xiong C."/>
            <person name="Li S."/>
            <person name="Yu J."/>
            <person name="Hong S."/>
            <person name="Yu X."/>
            <person name="Zou P."/>
            <person name="Chen C."/>
            <person name="Chang X."/>
            <person name="Wang W."/>
            <person name="Lv Y."/>
            <person name="Sun Y."/>
            <person name="Ma L."/>
            <person name="Shen B."/>
            <person name="Zhu C."/>
        </authorList>
    </citation>
    <scope>NUCLEOTIDE SEQUENCE [LARGE SCALE GENOMIC DNA]</scope>
</reference>
<dbReference type="Proteomes" id="UP000030765">
    <property type="component" value="Unassembled WGS sequence"/>
</dbReference>
<feature type="domain" description="CHHC U11-48K-type" evidence="5">
    <location>
        <begin position="11"/>
        <end position="38"/>
    </location>
</feature>
<keyword evidence="3" id="KW-0862">Zinc</keyword>
<dbReference type="EMBL" id="KE525342">
    <property type="protein sequence ID" value="KFB48904.1"/>
    <property type="molecule type" value="Genomic_DNA"/>
</dbReference>
<proteinExistence type="predicted"/>
<keyword evidence="2" id="KW-0863">Zinc-finger</keyword>
<name>A0A084WFB0_ANOSI</name>
<dbReference type="PROSITE" id="PS51800">
    <property type="entry name" value="ZF_CHHC_U11_48K"/>
    <property type="match status" value="2"/>
</dbReference>
<sequence length="194" mass="23124">MSIFVPLYGELLQCPYERSHLIRPERMQVHLIKCERQHPHIKLEKCLFNYSHHIKPEEYQEHLRTCNDRILVESCLYTTEGEAAKPPPVQPPVEEYTPEQLAAGWGEENWDDMNEKPYDPAKYCRENKIIQKARLMTKSERREFYRQETIRHDMLAKKEMAEKEALEMAEKQAKEEAMALPKKQTKKRSPKKKN</sequence>
<dbReference type="PANTHER" id="PTHR21402:SF5">
    <property type="entry name" value="GAMETOCYTE SPECIFIC FACTOR 1"/>
    <property type="match status" value="1"/>
</dbReference>
<dbReference type="InterPro" id="IPR051591">
    <property type="entry name" value="UPF0224_FAM112_RNA_Proc"/>
</dbReference>
<organism evidence="6">
    <name type="scientific">Anopheles sinensis</name>
    <name type="common">Mosquito</name>
    <dbReference type="NCBI Taxonomy" id="74873"/>
    <lineage>
        <taxon>Eukaryota</taxon>
        <taxon>Metazoa</taxon>
        <taxon>Ecdysozoa</taxon>
        <taxon>Arthropoda</taxon>
        <taxon>Hexapoda</taxon>
        <taxon>Insecta</taxon>
        <taxon>Pterygota</taxon>
        <taxon>Neoptera</taxon>
        <taxon>Endopterygota</taxon>
        <taxon>Diptera</taxon>
        <taxon>Nematocera</taxon>
        <taxon>Culicoidea</taxon>
        <taxon>Culicidae</taxon>
        <taxon>Anophelinae</taxon>
        <taxon>Anopheles</taxon>
    </lineage>
</organism>
<protein>
    <submittedName>
        <fullName evidence="6">AGAP013372-PA-like protein</fullName>
    </submittedName>
</protein>
<dbReference type="InterPro" id="IPR036236">
    <property type="entry name" value="Znf_C2H2_sf"/>
</dbReference>
<dbReference type="GO" id="GO:0008270">
    <property type="term" value="F:zinc ion binding"/>
    <property type="evidence" value="ECO:0007669"/>
    <property type="project" value="UniProtKB-KW"/>
</dbReference>
<gene>
    <name evidence="6" type="ORF">ZHAS_00017168</name>
</gene>
<accession>A0A084WFB0</accession>
<dbReference type="AlphaFoldDB" id="A0A084WFB0"/>
<keyword evidence="1" id="KW-0479">Metal-binding</keyword>
<evidence type="ECO:0000256" key="1">
    <source>
        <dbReference type="ARBA" id="ARBA00022723"/>
    </source>
</evidence>
<feature type="region of interest" description="Disordered" evidence="4">
    <location>
        <begin position="161"/>
        <end position="194"/>
    </location>
</feature>
<dbReference type="VEuPathDB" id="VectorBase:ASIC017168"/>
<reference evidence="7" key="2">
    <citation type="submission" date="2020-05" db="UniProtKB">
        <authorList>
            <consortium name="EnsemblMetazoa"/>
        </authorList>
    </citation>
    <scope>IDENTIFICATION</scope>
</reference>
<evidence type="ECO:0000313" key="8">
    <source>
        <dbReference type="Proteomes" id="UP000030765"/>
    </source>
</evidence>
<dbReference type="EnsemblMetazoa" id="ASIC017168-RA">
    <property type="protein sequence ID" value="ASIC017168-PA"/>
    <property type="gene ID" value="ASIC017168"/>
</dbReference>
<evidence type="ECO:0000259" key="5">
    <source>
        <dbReference type="PROSITE" id="PS51800"/>
    </source>
</evidence>
<keyword evidence="8" id="KW-1185">Reference proteome</keyword>
<dbReference type="VEuPathDB" id="VectorBase:ASIS022344"/>
<dbReference type="PANTHER" id="PTHR21402">
    <property type="entry name" value="GAMETOCYTE SPECIFIC FACTOR 1-RELATED"/>
    <property type="match status" value="1"/>
</dbReference>
<dbReference type="OrthoDB" id="7738299at2759"/>
<evidence type="ECO:0000313" key="7">
    <source>
        <dbReference type="EnsemblMetazoa" id="ASIC017168-PA"/>
    </source>
</evidence>
<dbReference type="EMBL" id="ATLV01023325">
    <property type="status" value="NOT_ANNOTATED_CDS"/>
    <property type="molecule type" value="Genomic_DNA"/>
</dbReference>